<accession>B4QL70</accession>
<evidence type="ECO:0000313" key="1">
    <source>
        <dbReference type="EMBL" id="EDX11488.1"/>
    </source>
</evidence>
<dbReference type="EMBL" id="CM000363">
    <property type="protein sequence ID" value="EDX11488.1"/>
    <property type="molecule type" value="Genomic_DNA"/>
</dbReference>
<gene>
    <name evidence="1" type="primary">Dsim\GD12068</name>
    <name evidence="1" type="ORF">Dsim_GD12068</name>
</gene>
<dbReference type="AlphaFoldDB" id="B4QL70"/>
<protein>
    <submittedName>
        <fullName evidence="1">GD12068</fullName>
    </submittedName>
</protein>
<keyword evidence="2" id="KW-1185">Reference proteome</keyword>
<proteinExistence type="predicted"/>
<dbReference type="Proteomes" id="UP000000304">
    <property type="component" value="Chromosome 3L"/>
</dbReference>
<reference evidence="1 2" key="1">
    <citation type="journal article" date="2007" name="Nature">
        <title>Evolution of genes and genomes on the Drosophila phylogeny.</title>
        <authorList>
            <consortium name="Drosophila 12 Genomes Consortium"/>
            <person name="Clark A.G."/>
            <person name="Eisen M.B."/>
            <person name="Smith D.R."/>
            <person name="Bergman C.M."/>
            <person name="Oliver B."/>
            <person name="Markow T.A."/>
            <person name="Kaufman T.C."/>
            <person name="Kellis M."/>
            <person name="Gelbart W."/>
            <person name="Iyer V.N."/>
            <person name="Pollard D.A."/>
            <person name="Sackton T.B."/>
            <person name="Larracuente A.M."/>
            <person name="Singh N.D."/>
            <person name="Abad J.P."/>
            <person name="Abt D.N."/>
            <person name="Adryan B."/>
            <person name="Aguade M."/>
            <person name="Akashi H."/>
            <person name="Anderson W.W."/>
            <person name="Aquadro C.F."/>
            <person name="Ardell D.H."/>
            <person name="Arguello R."/>
            <person name="Artieri C.G."/>
            <person name="Barbash D.A."/>
            <person name="Barker D."/>
            <person name="Barsanti P."/>
            <person name="Batterham P."/>
            <person name="Batzoglou S."/>
            <person name="Begun D."/>
            <person name="Bhutkar A."/>
            <person name="Blanco E."/>
            <person name="Bosak S.A."/>
            <person name="Bradley R.K."/>
            <person name="Brand A.D."/>
            <person name="Brent M.R."/>
            <person name="Brooks A.N."/>
            <person name="Brown R.H."/>
            <person name="Butlin R.K."/>
            <person name="Caggese C."/>
            <person name="Calvi B.R."/>
            <person name="Bernardo de Carvalho A."/>
            <person name="Caspi A."/>
            <person name="Castrezana S."/>
            <person name="Celniker S.E."/>
            <person name="Chang J.L."/>
            <person name="Chapple C."/>
            <person name="Chatterji S."/>
            <person name="Chinwalla A."/>
            <person name="Civetta A."/>
            <person name="Clifton S.W."/>
            <person name="Comeron J.M."/>
            <person name="Costello J.C."/>
            <person name="Coyne J.A."/>
            <person name="Daub J."/>
            <person name="David R.G."/>
            <person name="Delcher A.L."/>
            <person name="Delehaunty K."/>
            <person name="Do C.B."/>
            <person name="Ebling H."/>
            <person name="Edwards K."/>
            <person name="Eickbush T."/>
            <person name="Evans J.D."/>
            <person name="Filipski A."/>
            <person name="Findeiss S."/>
            <person name="Freyhult E."/>
            <person name="Fulton L."/>
            <person name="Fulton R."/>
            <person name="Garcia A.C."/>
            <person name="Gardiner A."/>
            <person name="Garfield D.A."/>
            <person name="Garvin B.E."/>
            <person name="Gibson G."/>
            <person name="Gilbert D."/>
            <person name="Gnerre S."/>
            <person name="Godfrey J."/>
            <person name="Good R."/>
            <person name="Gotea V."/>
            <person name="Gravely B."/>
            <person name="Greenberg A.J."/>
            <person name="Griffiths-Jones S."/>
            <person name="Gross S."/>
            <person name="Guigo R."/>
            <person name="Gustafson E.A."/>
            <person name="Haerty W."/>
            <person name="Hahn M.W."/>
            <person name="Halligan D.L."/>
            <person name="Halpern A.L."/>
            <person name="Halter G.M."/>
            <person name="Han M.V."/>
            <person name="Heger A."/>
            <person name="Hillier L."/>
            <person name="Hinrichs A.S."/>
            <person name="Holmes I."/>
            <person name="Hoskins R.A."/>
            <person name="Hubisz M.J."/>
            <person name="Hultmark D."/>
            <person name="Huntley M.A."/>
            <person name="Jaffe D.B."/>
            <person name="Jagadeeshan S."/>
            <person name="Jeck W.R."/>
            <person name="Johnson J."/>
            <person name="Jones C.D."/>
            <person name="Jordan W.C."/>
            <person name="Karpen G.H."/>
            <person name="Kataoka E."/>
            <person name="Keightley P.D."/>
            <person name="Kheradpour P."/>
            <person name="Kirkness E.F."/>
            <person name="Koerich L.B."/>
            <person name="Kristiansen K."/>
            <person name="Kudrna D."/>
            <person name="Kulathinal R.J."/>
            <person name="Kumar S."/>
            <person name="Kwok R."/>
            <person name="Lander E."/>
            <person name="Langley C.H."/>
            <person name="Lapoint R."/>
            <person name="Lazzaro B.P."/>
            <person name="Lee S.J."/>
            <person name="Levesque L."/>
            <person name="Li R."/>
            <person name="Lin C.F."/>
            <person name="Lin M.F."/>
            <person name="Lindblad-Toh K."/>
            <person name="Llopart A."/>
            <person name="Long M."/>
            <person name="Low L."/>
            <person name="Lozovsky E."/>
            <person name="Lu J."/>
            <person name="Luo M."/>
            <person name="Machado C.A."/>
            <person name="Makalowski W."/>
            <person name="Marzo M."/>
            <person name="Matsuda M."/>
            <person name="Matzkin L."/>
            <person name="McAllister B."/>
            <person name="McBride C.S."/>
            <person name="McKernan B."/>
            <person name="McKernan K."/>
            <person name="Mendez-Lago M."/>
            <person name="Minx P."/>
            <person name="Mollenhauer M.U."/>
            <person name="Montooth K."/>
            <person name="Mount S.M."/>
            <person name="Mu X."/>
            <person name="Myers E."/>
            <person name="Negre B."/>
            <person name="Newfeld S."/>
            <person name="Nielsen R."/>
            <person name="Noor M.A."/>
            <person name="O'Grady P."/>
            <person name="Pachter L."/>
            <person name="Papaceit M."/>
            <person name="Parisi M.J."/>
            <person name="Parisi M."/>
            <person name="Parts L."/>
            <person name="Pedersen J.S."/>
            <person name="Pesole G."/>
            <person name="Phillippy A.M."/>
            <person name="Ponting C.P."/>
            <person name="Pop M."/>
            <person name="Porcelli D."/>
            <person name="Powell J.R."/>
            <person name="Prohaska S."/>
            <person name="Pruitt K."/>
            <person name="Puig M."/>
            <person name="Quesneville H."/>
            <person name="Ram K.R."/>
            <person name="Rand D."/>
            <person name="Rasmussen M.D."/>
            <person name="Reed L.K."/>
            <person name="Reenan R."/>
            <person name="Reily A."/>
            <person name="Remington K.A."/>
            <person name="Rieger T.T."/>
            <person name="Ritchie M.G."/>
            <person name="Robin C."/>
            <person name="Rogers Y.H."/>
            <person name="Rohde C."/>
            <person name="Rozas J."/>
            <person name="Rubenfield M.J."/>
            <person name="Ruiz A."/>
            <person name="Russo S."/>
            <person name="Salzberg S.L."/>
            <person name="Sanchez-Gracia A."/>
            <person name="Saranga D.J."/>
            <person name="Sato H."/>
            <person name="Schaeffer S.W."/>
            <person name="Schatz M.C."/>
            <person name="Schlenke T."/>
            <person name="Schwartz R."/>
            <person name="Segarra C."/>
            <person name="Singh R.S."/>
            <person name="Sirot L."/>
            <person name="Sirota M."/>
            <person name="Sisneros N.B."/>
            <person name="Smith C.D."/>
            <person name="Smith T.F."/>
            <person name="Spieth J."/>
            <person name="Stage D.E."/>
            <person name="Stark A."/>
            <person name="Stephan W."/>
            <person name="Strausberg R.L."/>
            <person name="Strempel S."/>
            <person name="Sturgill D."/>
            <person name="Sutton G."/>
            <person name="Sutton G.G."/>
            <person name="Tao W."/>
            <person name="Teichmann S."/>
            <person name="Tobari Y.N."/>
            <person name="Tomimura Y."/>
            <person name="Tsolas J.M."/>
            <person name="Valente V.L."/>
            <person name="Venter E."/>
            <person name="Venter J.C."/>
            <person name="Vicario S."/>
            <person name="Vieira F.G."/>
            <person name="Vilella A.J."/>
            <person name="Villasante A."/>
            <person name="Walenz B."/>
            <person name="Wang J."/>
            <person name="Wasserman M."/>
            <person name="Watts T."/>
            <person name="Wilson D."/>
            <person name="Wilson R.K."/>
            <person name="Wing R.A."/>
            <person name="Wolfner M.F."/>
            <person name="Wong A."/>
            <person name="Wong G.K."/>
            <person name="Wu C.I."/>
            <person name="Wu G."/>
            <person name="Yamamoto D."/>
            <person name="Yang H.P."/>
            <person name="Yang S.P."/>
            <person name="Yorke J.A."/>
            <person name="Yoshida K."/>
            <person name="Zdobnov E."/>
            <person name="Zhang P."/>
            <person name="Zhang Y."/>
            <person name="Zimin A.V."/>
            <person name="Baldwin J."/>
            <person name="Abdouelleil A."/>
            <person name="Abdulkadir J."/>
            <person name="Abebe A."/>
            <person name="Abera B."/>
            <person name="Abreu J."/>
            <person name="Acer S.C."/>
            <person name="Aftuck L."/>
            <person name="Alexander A."/>
            <person name="An P."/>
            <person name="Anderson E."/>
            <person name="Anderson S."/>
            <person name="Arachi H."/>
            <person name="Azer M."/>
            <person name="Bachantsang P."/>
            <person name="Barry A."/>
            <person name="Bayul T."/>
            <person name="Berlin A."/>
            <person name="Bessette D."/>
            <person name="Bloom T."/>
            <person name="Blye J."/>
            <person name="Boguslavskiy L."/>
            <person name="Bonnet C."/>
            <person name="Boukhgalter B."/>
            <person name="Bourzgui I."/>
            <person name="Brown A."/>
            <person name="Cahill P."/>
            <person name="Channer S."/>
            <person name="Cheshatsang Y."/>
            <person name="Chuda L."/>
            <person name="Citroen M."/>
            <person name="Collymore A."/>
            <person name="Cooke P."/>
            <person name="Costello M."/>
            <person name="D'Aco K."/>
            <person name="Daza R."/>
            <person name="De Haan G."/>
            <person name="DeGray S."/>
            <person name="DeMaso C."/>
            <person name="Dhargay N."/>
            <person name="Dooley K."/>
            <person name="Dooley E."/>
            <person name="Doricent M."/>
            <person name="Dorje P."/>
            <person name="Dorjee K."/>
            <person name="Dupes A."/>
            <person name="Elong R."/>
            <person name="Falk J."/>
            <person name="Farina A."/>
            <person name="Faro S."/>
            <person name="Ferguson D."/>
            <person name="Fisher S."/>
            <person name="Foley C.D."/>
            <person name="Franke A."/>
            <person name="Friedrich D."/>
            <person name="Gadbois L."/>
            <person name="Gearin G."/>
            <person name="Gearin C.R."/>
            <person name="Giannoukos G."/>
            <person name="Goode T."/>
            <person name="Graham J."/>
            <person name="Grandbois E."/>
            <person name="Grewal S."/>
            <person name="Gyaltsen K."/>
            <person name="Hafez N."/>
            <person name="Hagos B."/>
            <person name="Hall J."/>
            <person name="Henson C."/>
            <person name="Hollinger A."/>
            <person name="Honan T."/>
            <person name="Huard M.D."/>
            <person name="Hughes L."/>
            <person name="Hurhula B."/>
            <person name="Husby M.E."/>
            <person name="Kamat A."/>
            <person name="Kanga B."/>
            <person name="Kashin S."/>
            <person name="Khazanovich D."/>
            <person name="Kisner P."/>
            <person name="Lance K."/>
            <person name="Lara M."/>
            <person name="Lee W."/>
            <person name="Lennon N."/>
            <person name="Letendre F."/>
            <person name="LeVine R."/>
            <person name="Lipovsky A."/>
            <person name="Liu X."/>
            <person name="Liu J."/>
            <person name="Liu S."/>
            <person name="Lokyitsang T."/>
            <person name="Lokyitsang Y."/>
            <person name="Lubonja R."/>
            <person name="Lui A."/>
            <person name="MacDonald P."/>
            <person name="Magnisalis V."/>
            <person name="Maru K."/>
            <person name="Matthews C."/>
            <person name="McCusker W."/>
            <person name="McDonough S."/>
            <person name="Mehta T."/>
            <person name="Meldrim J."/>
            <person name="Meneus L."/>
            <person name="Mihai O."/>
            <person name="Mihalev A."/>
            <person name="Mihova T."/>
            <person name="Mittelman R."/>
            <person name="Mlenga V."/>
            <person name="Montmayeur A."/>
            <person name="Mulrain L."/>
            <person name="Navidi A."/>
            <person name="Naylor J."/>
            <person name="Negash T."/>
            <person name="Nguyen T."/>
            <person name="Nguyen N."/>
            <person name="Nicol R."/>
            <person name="Norbu C."/>
            <person name="Norbu N."/>
            <person name="Novod N."/>
            <person name="O'Neill B."/>
            <person name="Osman S."/>
            <person name="Markiewicz E."/>
            <person name="Oyono O.L."/>
            <person name="Patti C."/>
            <person name="Phunkhang P."/>
            <person name="Pierre F."/>
            <person name="Priest M."/>
            <person name="Raghuraman S."/>
            <person name="Rege F."/>
            <person name="Reyes R."/>
            <person name="Rise C."/>
            <person name="Rogov P."/>
            <person name="Ross K."/>
            <person name="Ryan E."/>
            <person name="Settipalli S."/>
            <person name="Shea T."/>
            <person name="Sherpa N."/>
            <person name="Shi L."/>
            <person name="Shih D."/>
            <person name="Sparrow T."/>
            <person name="Spaulding J."/>
            <person name="Stalker J."/>
            <person name="Stange-Thomann N."/>
            <person name="Stavropoulos S."/>
            <person name="Stone C."/>
            <person name="Strader C."/>
            <person name="Tesfaye S."/>
            <person name="Thomson T."/>
            <person name="Thoulutsang Y."/>
            <person name="Thoulutsang D."/>
            <person name="Topham K."/>
            <person name="Topping I."/>
            <person name="Tsamla T."/>
            <person name="Vassiliev H."/>
            <person name="Vo A."/>
            <person name="Wangchuk T."/>
            <person name="Wangdi T."/>
            <person name="Weiand M."/>
            <person name="Wilkinson J."/>
            <person name="Wilson A."/>
            <person name="Yadav S."/>
            <person name="Young G."/>
            <person name="Yu Q."/>
            <person name="Zembek L."/>
            <person name="Zhong D."/>
            <person name="Zimmer A."/>
            <person name="Zwirko Z."/>
            <person name="Jaffe D.B."/>
            <person name="Alvarez P."/>
            <person name="Brockman W."/>
            <person name="Butler J."/>
            <person name="Chin C."/>
            <person name="Gnerre S."/>
            <person name="Grabherr M."/>
            <person name="Kleber M."/>
            <person name="Mauceli E."/>
            <person name="MacCallum I."/>
        </authorList>
    </citation>
    <scope>NUCLEOTIDE SEQUENCE [LARGE SCALE GENOMIC DNA]</scope>
    <source>
        <strain evidence="2">white501</strain>
    </source>
</reference>
<sequence length="81" mass="9238">MWRCGDITSTKLHCKAGQRKRGGNQLGHGAVFWERDLQAKSDQKHLESRFVSSAGNFTVERVIGRRRRRRSSVISEPNGDK</sequence>
<organism evidence="1 2">
    <name type="scientific">Drosophila simulans</name>
    <name type="common">Fruit fly</name>
    <dbReference type="NCBI Taxonomy" id="7240"/>
    <lineage>
        <taxon>Eukaryota</taxon>
        <taxon>Metazoa</taxon>
        <taxon>Ecdysozoa</taxon>
        <taxon>Arthropoda</taxon>
        <taxon>Hexapoda</taxon>
        <taxon>Insecta</taxon>
        <taxon>Pterygota</taxon>
        <taxon>Neoptera</taxon>
        <taxon>Endopterygota</taxon>
        <taxon>Diptera</taxon>
        <taxon>Brachycera</taxon>
        <taxon>Muscomorpha</taxon>
        <taxon>Ephydroidea</taxon>
        <taxon>Drosophilidae</taxon>
        <taxon>Drosophila</taxon>
        <taxon>Sophophora</taxon>
    </lineage>
</organism>
<name>B4QL70_DROSI</name>
<evidence type="ECO:0000313" key="2">
    <source>
        <dbReference type="Proteomes" id="UP000000304"/>
    </source>
</evidence>
<dbReference type="HOGENOM" id="CLU_2576421_0_0_1"/>